<name>A0A7S2UKL1_9STRA</name>
<feature type="region of interest" description="Disordered" evidence="1">
    <location>
        <begin position="304"/>
        <end position="373"/>
    </location>
</feature>
<evidence type="ECO:0000256" key="1">
    <source>
        <dbReference type="SAM" id="MobiDB-lite"/>
    </source>
</evidence>
<feature type="compositionally biased region" description="Polar residues" evidence="1">
    <location>
        <begin position="14"/>
        <end position="24"/>
    </location>
</feature>
<gene>
    <name evidence="2" type="ORF">ASEP1449_LOCUS14237</name>
</gene>
<feature type="region of interest" description="Disordered" evidence="1">
    <location>
        <begin position="1"/>
        <end position="24"/>
    </location>
</feature>
<feature type="region of interest" description="Disordered" evidence="1">
    <location>
        <begin position="245"/>
        <end position="282"/>
    </location>
</feature>
<organism evidence="2">
    <name type="scientific">Attheya septentrionalis</name>
    <dbReference type="NCBI Taxonomy" id="420275"/>
    <lineage>
        <taxon>Eukaryota</taxon>
        <taxon>Sar</taxon>
        <taxon>Stramenopiles</taxon>
        <taxon>Ochrophyta</taxon>
        <taxon>Bacillariophyta</taxon>
        <taxon>Coscinodiscophyceae</taxon>
        <taxon>Chaetocerotophycidae</taxon>
        <taxon>Chaetocerotales</taxon>
        <taxon>Attheyaceae</taxon>
        <taxon>Attheya</taxon>
    </lineage>
</organism>
<feature type="compositionally biased region" description="Polar residues" evidence="1">
    <location>
        <begin position="530"/>
        <end position="541"/>
    </location>
</feature>
<feature type="compositionally biased region" description="Basic residues" evidence="1">
    <location>
        <begin position="555"/>
        <end position="567"/>
    </location>
</feature>
<proteinExistence type="predicted"/>
<feature type="region of interest" description="Disordered" evidence="1">
    <location>
        <begin position="500"/>
        <end position="576"/>
    </location>
</feature>
<feature type="region of interest" description="Disordered" evidence="1">
    <location>
        <begin position="703"/>
        <end position="725"/>
    </location>
</feature>
<feature type="compositionally biased region" description="Basic residues" evidence="1">
    <location>
        <begin position="318"/>
        <end position="329"/>
    </location>
</feature>
<sequence length="764" mass="85454">MAATAAVSSAVANPNPNQANDSASSSIASRVCPCPLLDDVNVDVSTTNDNDNDNMPVISLTPQRRTQSYIPVLAASSFQQSNLNSSKTVVSVGVSPTQTITIQLHRTTPIGKHYALQEQLCQALDHELSVLISLNKYKCNNDNDNNSHDAKKKKSKGYERAYAMGGQSVDLAVTVIPQHGYYYSMRHFQERQQSLASASRVLQQLETLLLPHLVDLDLEKGQEQNRRNLQVDQWNHQLNQLLLHQQHQQQVEAPPTSHDPARNDRIAGLVRPSSSHEKTSIRTTTTFYERLLDCGESMTTVMCPSSTTSWEDEDHHPSIRRRKRNHRPAIAHEKQQQQQQQTSFRNHSGPIPLHSRSQTAPAKLYPHQRQHQQPLSLDRALFLTGLDEYSSPQQQVQAPTTATATATAICMSKTISNSNGAVSQEAVLSASSTSSLASGSCMAQLCKRYETEFQSLRQKQRIRILPLDTHQGKCAGSVNGCALIAPLLCIQHLKKQHNNNDNHTPNVNGHEHQTVSSMSRQVDKEAPVTSLKSRIRTLSPTSKLYSSKDKDKDKTKRRSKKKGRRFPCSKQFKSSSCDDNDTLLLTCNNDNECLDDGVSNDAIVHVINVETPAILPKIRDKLGLVKDALIVPSDVHDYLLDHGNNKDENDDPKDENGRLNDGGVCTSQNNCVLAQEDFVTVCGGNVMDPQHLGQLIDVLSSFDNEHDRNNNNNNHNNVDPKEQQRRRKRKLAATFFFHEHVICIHRLWRGENVVWYDVIDSLPM</sequence>
<reference evidence="2" key="1">
    <citation type="submission" date="2021-01" db="EMBL/GenBank/DDBJ databases">
        <authorList>
            <person name="Corre E."/>
            <person name="Pelletier E."/>
            <person name="Niang G."/>
            <person name="Scheremetjew M."/>
            <person name="Finn R."/>
            <person name="Kale V."/>
            <person name="Holt S."/>
            <person name="Cochrane G."/>
            <person name="Meng A."/>
            <person name="Brown T."/>
            <person name="Cohen L."/>
        </authorList>
    </citation>
    <scope>NUCLEOTIDE SEQUENCE</scope>
    <source>
        <strain evidence="2">CCMP2084</strain>
    </source>
</reference>
<dbReference type="AlphaFoldDB" id="A0A7S2UKL1"/>
<protein>
    <submittedName>
        <fullName evidence="2">Uncharacterized protein</fullName>
    </submittedName>
</protein>
<evidence type="ECO:0000313" key="2">
    <source>
        <dbReference type="EMBL" id="CAD9822403.1"/>
    </source>
</evidence>
<feature type="compositionally biased region" description="Low complexity" evidence="1">
    <location>
        <begin position="1"/>
        <end position="12"/>
    </location>
</feature>
<accession>A0A7S2UKL1</accession>
<dbReference type="EMBL" id="HBHQ01021115">
    <property type="protein sequence ID" value="CAD9822403.1"/>
    <property type="molecule type" value="Transcribed_RNA"/>
</dbReference>
<feature type="region of interest" description="Disordered" evidence="1">
    <location>
        <begin position="641"/>
        <end position="660"/>
    </location>
</feature>